<name>A0A7I8L9F4_SPIIN</name>
<evidence type="ECO:0000256" key="6">
    <source>
        <dbReference type="SAM" id="MobiDB-lite"/>
    </source>
</evidence>
<keyword evidence="4 5" id="KW-0012">Acyltransferase</keyword>
<dbReference type="GO" id="GO:0004057">
    <property type="term" value="F:arginyl-tRNA--protein transferase activity"/>
    <property type="evidence" value="ECO:0007669"/>
    <property type="project" value="UniProtKB-EC"/>
</dbReference>
<dbReference type="GO" id="GO:0005737">
    <property type="term" value="C:cytoplasm"/>
    <property type="evidence" value="ECO:0007669"/>
    <property type="project" value="TreeGrafter"/>
</dbReference>
<dbReference type="PIRSF" id="PIRSF037207">
    <property type="entry name" value="ATE1_euk"/>
    <property type="match status" value="1"/>
</dbReference>
<reference evidence="9" key="1">
    <citation type="submission" date="2020-02" db="EMBL/GenBank/DDBJ databases">
        <authorList>
            <person name="Scholz U."/>
            <person name="Mascher M."/>
            <person name="Fiebig A."/>
        </authorList>
    </citation>
    <scope>NUCLEOTIDE SEQUENCE</scope>
</reference>
<feature type="region of interest" description="Disordered" evidence="6">
    <location>
        <begin position="522"/>
        <end position="558"/>
    </location>
</feature>
<dbReference type="EMBL" id="LR746275">
    <property type="protein sequence ID" value="CAA7406422.1"/>
    <property type="molecule type" value="Genomic_DNA"/>
</dbReference>
<evidence type="ECO:0000313" key="10">
    <source>
        <dbReference type="Proteomes" id="UP000663760"/>
    </source>
</evidence>
<dbReference type="PANTHER" id="PTHR21367">
    <property type="entry name" value="ARGININE-TRNA-PROTEIN TRANSFERASE 1"/>
    <property type="match status" value="1"/>
</dbReference>
<feature type="domain" description="N-end aminoacyl transferase N-terminal" evidence="7">
    <location>
        <begin position="30"/>
        <end position="101"/>
    </location>
</feature>
<dbReference type="Pfam" id="PF04377">
    <property type="entry name" value="ATE_C"/>
    <property type="match status" value="1"/>
</dbReference>
<sequence>MAEGASSSNSGRVRRRGETVVLDHGQRKGSCGYCKSSGFNSISHGLSAHIMTVDDFQDLLDRGWRRSGSYLYKPEMERTCCPSYTIRLKANDFVPSKEQRRVLKKMERFLDGTLDLKMSSRLNGETNSMGSFDGDAIHESSTRMVLEPRAKGVGLTIEDDCLRLLSKKIDDAVVACFQSSDSRIIQLPQAIVKRLAHKNKKKLKEISEDMLYTSGIAFQIAATLQRYQNSNENYCQDIPVNISGQIGGSSSVLSPNNIAEKLAHTIHMQEELSDIIVRACNGHLNFYSSGEKVNSEMVGGGVVSRTQSSKIGRGKDGCVHEHVENSSQQNRRRKLEIRMKRSNFDPEEFELYKRYQIRVHNDKPDKVTKSQYYRFLVETPVQFVSTSKHRTVPPCGFGSFHQQYRIDGKLVAVGVVDILPRCLSSKYLFWDPDLAFLSLGKYSALKEIEWVMQSRLHCPSLQYYYLGYYIHSCSKMRYKAAYYPSELLCPLRYEWVPFTIARTLLDKNSYVVLSDHASLLDGGSSPSQLHENSRRSPLGDLDPGGHEDCSSNEDGEMEVDFDCQESESDDVSDTETGEHNALDLSDIVLELNDSRVKFKDIQHSFRPIPEKNLRSLEQQLRRYARVVGTELANTMIYRLM</sequence>
<evidence type="ECO:0000256" key="1">
    <source>
        <dbReference type="ARBA" id="ARBA00009991"/>
    </source>
</evidence>
<evidence type="ECO:0000313" key="9">
    <source>
        <dbReference type="EMBL" id="CAA7406422.1"/>
    </source>
</evidence>
<comment type="similarity">
    <text evidence="1 5">Belongs to the R-transferase family.</text>
</comment>
<comment type="catalytic activity">
    <reaction evidence="5">
        <text>an N-terminal L-alpha-aminoacyl-[protein] + L-arginyl-tRNA(Arg) = an N-terminal L-arginyl-L-aminoacyl-[protein] + tRNA(Arg) + H(+)</text>
        <dbReference type="Rhea" id="RHEA:10208"/>
        <dbReference type="Rhea" id="RHEA-COMP:9658"/>
        <dbReference type="Rhea" id="RHEA-COMP:9673"/>
        <dbReference type="Rhea" id="RHEA-COMP:10636"/>
        <dbReference type="Rhea" id="RHEA-COMP:10638"/>
        <dbReference type="ChEBI" id="CHEBI:15378"/>
        <dbReference type="ChEBI" id="CHEBI:78442"/>
        <dbReference type="ChEBI" id="CHEBI:78513"/>
        <dbReference type="ChEBI" id="CHEBI:78597"/>
        <dbReference type="ChEBI" id="CHEBI:83562"/>
        <dbReference type="EC" id="2.3.2.8"/>
    </reaction>
</comment>
<evidence type="ECO:0000256" key="4">
    <source>
        <dbReference type="ARBA" id="ARBA00023315"/>
    </source>
</evidence>
<accession>A0A7I8L9F4</accession>
<keyword evidence="3 5" id="KW-0833">Ubl conjugation pathway</keyword>
<protein>
    <recommendedName>
        <fullName evidence="5">Arginyl-tRNA--protein transferase</fullName>
        <ecNumber evidence="5">2.3.2.8</ecNumber>
    </recommendedName>
</protein>
<dbReference type="PANTHER" id="PTHR21367:SF1">
    <property type="entry name" value="ARGINYL-TRNA--PROTEIN TRANSFERASE 1"/>
    <property type="match status" value="1"/>
</dbReference>
<keyword evidence="2 5" id="KW-0808">Transferase</keyword>
<dbReference type="InterPro" id="IPR016181">
    <property type="entry name" value="Acyl_CoA_acyltransferase"/>
</dbReference>
<evidence type="ECO:0000256" key="5">
    <source>
        <dbReference type="PIRNR" id="PIRNR037207"/>
    </source>
</evidence>
<dbReference type="AlphaFoldDB" id="A0A7I8L9F4"/>
<evidence type="ECO:0000259" key="7">
    <source>
        <dbReference type="Pfam" id="PF04376"/>
    </source>
</evidence>
<dbReference type="Pfam" id="PF04376">
    <property type="entry name" value="ATE_N"/>
    <property type="match status" value="1"/>
</dbReference>
<evidence type="ECO:0000259" key="8">
    <source>
        <dbReference type="Pfam" id="PF04377"/>
    </source>
</evidence>
<evidence type="ECO:0000256" key="3">
    <source>
        <dbReference type="ARBA" id="ARBA00022786"/>
    </source>
</evidence>
<dbReference type="OrthoDB" id="74183at2759"/>
<keyword evidence="10" id="KW-1185">Reference proteome</keyword>
<evidence type="ECO:0000256" key="2">
    <source>
        <dbReference type="ARBA" id="ARBA00022679"/>
    </source>
</evidence>
<dbReference type="InterPro" id="IPR007472">
    <property type="entry name" value="N-end_Aminoacyl_Trfase_C"/>
</dbReference>
<feature type="domain" description="N-end rule aminoacyl transferase C-terminal" evidence="8">
    <location>
        <begin position="347"/>
        <end position="489"/>
    </location>
</feature>
<dbReference type="Proteomes" id="UP000663760">
    <property type="component" value="Chromosome 12"/>
</dbReference>
<proteinExistence type="inferred from homology"/>
<dbReference type="EC" id="2.3.2.8" evidence="5"/>
<dbReference type="InterPro" id="IPR030700">
    <property type="entry name" value="N-end_Aminoacyl_Trfase"/>
</dbReference>
<organism evidence="9 10">
    <name type="scientific">Spirodela intermedia</name>
    <name type="common">Intermediate duckweed</name>
    <dbReference type="NCBI Taxonomy" id="51605"/>
    <lineage>
        <taxon>Eukaryota</taxon>
        <taxon>Viridiplantae</taxon>
        <taxon>Streptophyta</taxon>
        <taxon>Embryophyta</taxon>
        <taxon>Tracheophyta</taxon>
        <taxon>Spermatophyta</taxon>
        <taxon>Magnoliopsida</taxon>
        <taxon>Liliopsida</taxon>
        <taxon>Araceae</taxon>
        <taxon>Lemnoideae</taxon>
        <taxon>Spirodela</taxon>
    </lineage>
</organism>
<gene>
    <name evidence="9" type="ORF">SI8410_12017100</name>
</gene>
<comment type="function">
    <text evidence="5">Involved in the post-translational conjugation of arginine to the N-terminal aspartate or glutamate of a protein. This arginylation is required for degradation of the protein via the ubiquitin pathway.</text>
</comment>
<dbReference type="InterPro" id="IPR017137">
    <property type="entry name" value="Arg-tRNA-P_Trfase_1_euk"/>
</dbReference>
<dbReference type="InterPro" id="IPR007471">
    <property type="entry name" value="N-end_Aminoacyl_Trfase_N"/>
</dbReference>
<dbReference type="SUPFAM" id="SSF55729">
    <property type="entry name" value="Acyl-CoA N-acyltransferases (Nat)"/>
    <property type="match status" value="1"/>
</dbReference>